<gene>
    <name evidence="1" type="ORF">OA57_09770</name>
</gene>
<proteinExistence type="predicted"/>
<evidence type="ECO:0008006" key="3">
    <source>
        <dbReference type="Google" id="ProtNLM"/>
    </source>
</evidence>
<dbReference type="Proteomes" id="UP000030380">
    <property type="component" value="Unassembled WGS sequence"/>
</dbReference>
<accession>A0A0A3B8I1</accession>
<sequence length="273" mass="31384">MRHMLFSPPPLPIGLYPNGQTVNIAFIDKRQQACFCQIESTDLARLPSLLRQQFAEKISKRQSFFYISCLEPHLLWQKHLLLPHTSAAERYRQVRLIVQQQLPLEEQLLQFDFNAAPLQHIGTARQIDYVQIYAAKKQNIRRYCAQFSPLKLNVLDVHAHALLRAFAYAGNSAIDENTLLIYHTPHQSVLLQQYQDKLFQHYADSQSPETLLQTFYRQNPKAQLKRYLIYADAAALAALSADITTNADIISLDPQHYPSLIALGCALWRANKE</sequence>
<keyword evidence="2" id="KW-1185">Reference proteome</keyword>
<reference evidence="1 2" key="1">
    <citation type="submission" date="2014-11" db="EMBL/GenBank/DDBJ databases">
        <title>Draft genome sequence of Chelonobacter oris 1662T, associated with respiratory disease in Hermann's Tortoises.</title>
        <authorList>
            <person name="Kudirkiene E."/>
            <person name="Hansen M.J."/>
            <person name="Bojesen A.M."/>
        </authorList>
    </citation>
    <scope>NUCLEOTIDE SEQUENCE [LARGE SCALE GENOMIC DNA]</scope>
    <source>
        <strain evidence="1 2">1662</strain>
    </source>
</reference>
<name>A0A0A3B8I1_9PAST</name>
<dbReference type="AlphaFoldDB" id="A0A0A3B8I1"/>
<dbReference type="RefSeq" id="WP_034616990.1">
    <property type="nucleotide sequence ID" value="NZ_JSUM01000014.1"/>
</dbReference>
<evidence type="ECO:0000313" key="1">
    <source>
        <dbReference type="EMBL" id="KGQ69904.1"/>
    </source>
</evidence>
<comment type="caution">
    <text evidence="1">The sequence shown here is derived from an EMBL/GenBank/DDBJ whole genome shotgun (WGS) entry which is preliminary data.</text>
</comment>
<protein>
    <recommendedName>
        <fullName evidence="3">Competence protein ComA</fullName>
    </recommendedName>
</protein>
<organism evidence="1 2">
    <name type="scientific">Chelonobacter oris</name>
    <dbReference type="NCBI Taxonomy" id="505317"/>
    <lineage>
        <taxon>Bacteria</taxon>
        <taxon>Pseudomonadati</taxon>
        <taxon>Pseudomonadota</taxon>
        <taxon>Gammaproteobacteria</taxon>
        <taxon>Pasteurellales</taxon>
        <taxon>Pasteurellaceae</taxon>
        <taxon>Chelonobacter</taxon>
    </lineage>
</organism>
<dbReference type="EMBL" id="JSUM01000014">
    <property type="protein sequence ID" value="KGQ69904.1"/>
    <property type="molecule type" value="Genomic_DNA"/>
</dbReference>
<evidence type="ECO:0000313" key="2">
    <source>
        <dbReference type="Proteomes" id="UP000030380"/>
    </source>
</evidence>
<dbReference type="OrthoDB" id="5686413at2"/>
<dbReference type="STRING" id="505317.OA57_09770"/>